<gene>
    <name evidence="2" type="ORF">TBH_C1249</name>
</gene>
<evidence type="ECO:0000256" key="1">
    <source>
        <dbReference type="SAM" id="Phobius"/>
    </source>
</evidence>
<feature type="transmembrane region" description="Helical" evidence="1">
    <location>
        <begin position="95"/>
        <end position="114"/>
    </location>
</feature>
<proteinExistence type="predicted"/>
<dbReference type="EMBL" id="AP012273">
    <property type="protein sequence ID" value="BAO44174.1"/>
    <property type="molecule type" value="Genomic_DNA"/>
</dbReference>
<feature type="transmembrane region" description="Helical" evidence="1">
    <location>
        <begin position="37"/>
        <end position="57"/>
    </location>
</feature>
<sequence length="115" mass="12986">MENPETSISNFSKHLLITIFAIFAFTSGPLIEAPSLSVKILYSLSLLLAILSMYYSFKAILGNVNEIINNYENTGYRRLTIVALKEMKKKLQNQYYASLGALVFLASSIFVYLFN</sequence>
<keyword evidence="1" id="KW-1133">Transmembrane helix</keyword>
<organism evidence="2 3">
    <name type="scientific">Thiolapillus brandeum</name>
    <dbReference type="NCBI Taxonomy" id="1076588"/>
    <lineage>
        <taxon>Bacteria</taxon>
        <taxon>Pseudomonadati</taxon>
        <taxon>Pseudomonadota</taxon>
        <taxon>Gammaproteobacteria</taxon>
        <taxon>Chromatiales</taxon>
        <taxon>Sedimenticolaceae</taxon>
        <taxon>Thiolapillus</taxon>
    </lineage>
</organism>
<dbReference type="AlphaFoldDB" id="A0A7U6GID0"/>
<feature type="transmembrane region" description="Helical" evidence="1">
    <location>
        <begin position="12"/>
        <end position="31"/>
    </location>
</feature>
<name>A0A7U6GID0_9GAMM</name>
<dbReference type="Proteomes" id="UP000031631">
    <property type="component" value="Chromosome"/>
</dbReference>
<evidence type="ECO:0000313" key="3">
    <source>
        <dbReference type="Proteomes" id="UP000031631"/>
    </source>
</evidence>
<reference evidence="2 3" key="1">
    <citation type="journal article" date="2014" name="PLoS ONE">
        <title>Physiological and genomic features of a novel sulfur-oxidizing gammaproteobacterium belonging to a previously uncultivated symbiotic lineage isolated from a hydrothermal vent.</title>
        <authorList>
            <person name="Nunoura T."/>
            <person name="Takaki Y."/>
            <person name="Kazama H."/>
            <person name="Kakuta J."/>
            <person name="Shimamura S."/>
            <person name="Makita H."/>
            <person name="Hirai M."/>
            <person name="Miyazaki M."/>
            <person name="Takai K."/>
        </authorList>
    </citation>
    <scope>NUCLEOTIDE SEQUENCE [LARGE SCALE GENOMIC DNA]</scope>
    <source>
        <strain evidence="2 3">Hiromi1</strain>
    </source>
</reference>
<keyword evidence="1" id="KW-0812">Transmembrane</keyword>
<keyword evidence="1" id="KW-0472">Membrane</keyword>
<evidence type="ECO:0000313" key="2">
    <source>
        <dbReference type="EMBL" id="BAO44174.1"/>
    </source>
</evidence>
<accession>A0A7U6GID0</accession>
<keyword evidence="3" id="KW-1185">Reference proteome</keyword>
<protein>
    <submittedName>
        <fullName evidence="2">Uncharacterized protein</fullName>
    </submittedName>
</protein>
<dbReference type="KEGG" id="tbn:TBH_C1249"/>